<reference evidence="1" key="1">
    <citation type="journal article" date="2020" name="Stud. Mycol.">
        <title>101 Dothideomycetes genomes: a test case for predicting lifestyles and emergence of pathogens.</title>
        <authorList>
            <person name="Haridas S."/>
            <person name="Albert R."/>
            <person name="Binder M."/>
            <person name="Bloem J."/>
            <person name="Labutti K."/>
            <person name="Salamov A."/>
            <person name="Andreopoulos B."/>
            <person name="Baker S."/>
            <person name="Barry K."/>
            <person name="Bills G."/>
            <person name="Bluhm B."/>
            <person name="Cannon C."/>
            <person name="Castanera R."/>
            <person name="Culley D."/>
            <person name="Daum C."/>
            <person name="Ezra D."/>
            <person name="Gonzalez J."/>
            <person name="Henrissat B."/>
            <person name="Kuo A."/>
            <person name="Liang C."/>
            <person name="Lipzen A."/>
            <person name="Lutzoni F."/>
            <person name="Magnuson J."/>
            <person name="Mondo S."/>
            <person name="Nolan M."/>
            <person name="Ohm R."/>
            <person name="Pangilinan J."/>
            <person name="Park H.-J."/>
            <person name="Ramirez L."/>
            <person name="Alfaro M."/>
            <person name="Sun H."/>
            <person name="Tritt A."/>
            <person name="Yoshinaga Y."/>
            <person name="Zwiers L.-H."/>
            <person name="Turgeon B."/>
            <person name="Goodwin S."/>
            <person name="Spatafora J."/>
            <person name="Crous P."/>
            <person name="Grigoriev I."/>
        </authorList>
    </citation>
    <scope>NUCLEOTIDE SEQUENCE</scope>
    <source>
        <strain evidence="1">CBS 122368</strain>
    </source>
</reference>
<name>A0A6A6HVK4_9PLEO</name>
<dbReference type="EMBL" id="ML987208">
    <property type="protein sequence ID" value="KAF2242195.1"/>
    <property type="molecule type" value="Genomic_DNA"/>
</dbReference>
<dbReference type="Proteomes" id="UP000800094">
    <property type="component" value="Unassembled WGS sequence"/>
</dbReference>
<dbReference type="GeneID" id="54583601"/>
<protein>
    <submittedName>
        <fullName evidence="1">Uncharacterized protein</fullName>
    </submittedName>
</protein>
<keyword evidence="2" id="KW-1185">Reference proteome</keyword>
<gene>
    <name evidence="1" type="ORF">BU26DRAFT_524388</name>
</gene>
<proteinExistence type="predicted"/>
<evidence type="ECO:0000313" key="1">
    <source>
        <dbReference type="EMBL" id="KAF2242195.1"/>
    </source>
</evidence>
<evidence type="ECO:0000313" key="2">
    <source>
        <dbReference type="Proteomes" id="UP000800094"/>
    </source>
</evidence>
<sequence>MKPEFSFTQADEILLLAGVKIDIVREIGEVNDLRPGETVWGLDYTPDNVQRTWQRLAGIGEFRDALVDRVRGELTEEEEMAIYLSTGVYPTGIPNPQAYLRTVLCNPTAEIDGNYFNPAFGIDGERRWENRTVGPGGMDDEHLRARTGMACIDRRFCHFARIFWARTPGYGCWRHCLRLSWWEYTVLAEATRGLL</sequence>
<organism evidence="1 2">
    <name type="scientific">Trematosphaeria pertusa</name>
    <dbReference type="NCBI Taxonomy" id="390896"/>
    <lineage>
        <taxon>Eukaryota</taxon>
        <taxon>Fungi</taxon>
        <taxon>Dikarya</taxon>
        <taxon>Ascomycota</taxon>
        <taxon>Pezizomycotina</taxon>
        <taxon>Dothideomycetes</taxon>
        <taxon>Pleosporomycetidae</taxon>
        <taxon>Pleosporales</taxon>
        <taxon>Massarineae</taxon>
        <taxon>Trematosphaeriaceae</taxon>
        <taxon>Trematosphaeria</taxon>
    </lineage>
</organism>
<dbReference type="AlphaFoldDB" id="A0A6A6HVK4"/>
<accession>A0A6A6HVK4</accession>
<dbReference type="RefSeq" id="XP_033677199.1">
    <property type="nucleotide sequence ID" value="XM_033830271.1"/>
</dbReference>